<dbReference type="Pfam" id="PF04074">
    <property type="entry name" value="DUF386"/>
    <property type="match status" value="1"/>
</dbReference>
<dbReference type="NCBIfam" id="TIGR00022">
    <property type="entry name" value="YhcH/YjgK/YiaL family protein"/>
    <property type="match status" value="1"/>
</dbReference>
<dbReference type="EMBL" id="CP076642">
    <property type="protein sequence ID" value="QXO16405.1"/>
    <property type="molecule type" value="Genomic_DNA"/>
</dbReference>
<dbReference type="AlphaFoldDB" id="A0A975U743"/>
<dbReference type="PANTHER" id="PTHR34986:SF1">
    <property type="entry name" value="PROTEIN YIAL"/>
    <property type="match status" value="1"/>
</dbReference>
<dbReference type="InterPro" id="IPR004375">
    <property type="entry name" value="NanQ/TabA/YiaL"/>
</dbReference>
<evidence type="ECO:0000313" key="1">
    <source>
        <dbReference type="EMBL" id="QXO16405.1"/>
    </source>
</evidence>
<dbReference type="PANTHER" id="PTHR34986">
    <property type="entry name" value="EVOLVED BETA-GALACTOSIDASE SUBUNIT BETA"/>
    <property type="match status" value="1"/>
</dbReference>
<dbReference type="Proteomes" id="UP000694232">
    <property type="component" value="Chromosome 2"/>
</dbReference>
<reference evidence="1" key="1">
    <citation type="submission" date="2021-06" db="EMBL/GenBank/DDBJ databases">
        <title>Vibrio nov. sp., novel gut bacterium isolated from Yellow Sea oyster.</title>
        <authorList>
            <person name="Muhammad N."/>
            <person name="Nguyen T.H."/>
            <person name="Lee Y.-J."/>
            <person name="Ko J."/>
            <person name="Kim S.-G."/>
        </authorList>
    </citation>
    <scope>NUCLEOTIDE SEQUENCE</scope>
    <source>
        <strain evidence="1">OG9-811</strain>
    </source>
</reference>
<dbReference type="RefSeq" id="WP_218562046.1">
    <property type="nucleotide sequence ID" value="NZ_CP076642.1"/>
</dbReference>
<protein>
    <submittedName>
        <fullName evidence="1">YhcH/YjgK/YiaL family protein</fullName>
    </submittedName>
</protein>
<evidence type="ECO:0000313" key="2">
    <source>
        <dbReference type="Proteomes" id="UP000694232"/>
    </source>
</evidence>
<sequence length="157" mass="18097">MFTGRWDNLQAYPYIKKNLKHIIQQALKVIEEQTEPGNVVLQPDDVWIEMKHVNTDPADGRMFEIHKQFIDVHVLLAGEEYMGFAHDELVVEDLSLVEHDVYFGSSREGRYVLMKPGELAVFFPGEVHKPQCHLGEASVSLRKAVIKIRQSILQQEQ</sequence>
<dbReference type="GO" id="GO:0005829">
    <property type="term" value="C:cytosol"/>
    <property type="evidence" value="ECO:0007669"/>
    <property type="project" value="TreeGrafter"/>
</dbReference>
<name>A0A975U743_9VIBR</name>
<dbReference type="KEGG" id="vos:KNV97_02535"/>
<proteinExistence type="predicted"/>
<organism evidence="1 2">
    <name type="scientific">Vibrio ostreae</name>
    <dbReference type="NCBI Taxonomy" id="2841925"/>
    <lineage>
        <taxon>Bacteria</taxon>
        <taxon>Pseudomonadati</taxon>
        <taxon>Pseudomonadota</taxon>
        <taxon>Gammaproteobacteria</taxon>
        <taxon>Vibrionales</taxon>
        <taxon>Vibrionaceae</taxon>
        <taxon>Vibrio</taxon>
    </lineage>
</organism>
<gene>
    <name evidence="1" type="ORF">KNV97_02535</name>
</gene>
<accession>A0A975U743</accession>
<keyword evidence="2" id="KW-1185">Reference proteome</keyword>